<dbReference type="EMBL" id="SMJZ01000036">
    <property type="protein sequence ID" value="TDC07727.1"/>
    <property type="molecule type" value="Genomic_DNA"/>
</dbReference>
<evidence type="ECO:0000313" key="3">
    <source>
        <dbReference type="EMBL" id="TDC07727.1"/>
    </source>
</evidence>
<keyword evidence="2" id="KW-0732">Signal</keyword>
<reference evidence="3 4" key="1">
    <citation type="submission" date="2019-02" db="EMBL/GenBank/DDBJ databases">
        <title>Draft genome sequences of novel Actinobacteria.</title>
        <authorList>
            <person name="Sahin N."/>
            <person name="Ay H."/>
            <person name="Saygin H."/>
        </authorList>
    </citation>
    <scope>NUCLEOTIDE SEQUENCE [LARGE SCALE GENOMIC DNA]</scope>
    <source>
        <strain evidence="3 4">KC201</strain>
    </source>
</reference>
<name>A0A4R4NJQ6_9ACTN</name>
<dbReference type="OrthoDB" id="3536780at2"/>
<dbReference type="RefSeq" id="WP_132332566.1">
    <property type="nucleotide sequence ID" value="NZ_SMJZ01000036.1"/>
</dbReference>
<comment type="caution">
    <text evidence="3">The sequence shown here is derived from an EMBL/GenBank/DDBJ whole genome shotgun (WGS) entry which is preliminary data.</text>
</comment>
<protein>
    <recommendedName>
        <fullName evidence="5">Copper chaperone PCu(A)C</fullName>
    </recommendedName>
</protein>
<sequence length="193" mass="19661">MRPIVSAMVALALAASGCAKLGIDTVQWHPQNDGTNADWQNGVRLRNAFLLGGADPAKPPPQFPLYGVLINAGDKQLQLERITVEGGGSVQLPGPINLPPGQPVGTREQPLATASGIRGGAVPLTFSFRGAPPFRVTVPVKPRTGHFARLTPSPASPPSPTSAGTAPPSPSPTSTGNGTGTPGSSRSPGMDNP</sequence>
<keyword evidence="4" id="KW-1185">Reference proteome</keyword>
<dbReference type="AlphaFoldDB" id="A0A4R4NJQ6"/>
<proteinExistence type="predicted"/>
<accession>A0A4R4NJQ6</accession>
<evidence type="ECO:0000256" key="1">
    <source>
        <dbReference type="SAM" id="MobiDB-lite"/>
    </source>
</evidence>
<feature type="compositionally biased region" description="Low complexity" evidence="1">
    <location>
        <begin position="161"/>
        <end position="193"/>
    </location>
</feature>
<evidence type="ECO:0000256" key="2">
    <source>
        <dbReference type="SAM" id="SignalP"/>
    </source>
</evidence>
<feature type="signal peptide" evidence="2">
    <location>
        <begin position="1"/>
        <end position="21"/>
    </location>
</feature>
<dbReference type="PROSITE" id="PS51257">
    <property type="entry name" value="PROKAR_LIPOPROTEIN"/>
    <property type="match status" value="1"/>
</dbReference>
<feature type="region of interest" description="Disordered" evidence="1">
    <location>
        <begin position="145"/>
        <end position="193"/>
    </location>
</feature>
<dbReference type="Proteomes" id="UP000295157">
    <property type="component" value="Unassembled WGS sequence"/>
</dbReference>
<evidence type="ECO:0008006" key="5">
    <source>
        <dbReference type="Google" id="ProtNLM"/>
    </source>
</evidence>
<feature type="chain" id="PRO_5038950809" description="Copper chaperone PCu(A)C" evidence="2">
    <location>
        <begin position="22"/>
        <end position="193"/>
    </location>
</feature>
<organism evidence="3 4">
    <name type="scientific">Nonomuraea longispora</name>
    <dbReference type="NCBI Taxonomy" id="1848320"/>
    <lineage>
        <taxon>Bacteria</taxon>
        <taxon>Bacillati</taxon>
        <taxon>Actinomycetota</taxon>
        <taxon>Actinomycetes</taxon>
        <taxon>Streptosporangiales</taxon>
        <taxon>Streptosporangiaceae</taxon>
        <taxon>Nonomuraea</taxon>
    </lineage>
</organism>
<evidence type="ECO:0000313" key="4">
    <source>
        <dbReference type="Proteomes" id="UP000295157"/>
    </source>
</evidence>
<gene>
    <name evidence="3" type="ORF">E1267_12315</name>
</gene>